<dbReference type="AlphaFoldDB" id="A0A1J4JI39"/>
<dbReference type="VEuPathDB" id="TrichDB:TRFO_09500"/>
<reference evidence="1" key="1">
    <citation type="submission" date="2016-10" db="EMBL/GenBank/DDBJ databases">
        <authorList>
            <person name="Benchimol M."/>
            <person name="Almeida L.G."/>
            <person name="Vasconcelos A.T."/>
            <person name="Perreira-Neves A."/>
            <person name="Rosa I.A."/>
            <person name="Tasca T."/>
            <person name="Bogo M.R."/>
            <person name="de Souza W."/>
        </authorList>
    </citation>
    <scope>NUCLEOTIDE SEQUENCE [LARGE SCALE GENOMIC DNA]</scope>
    <source>
        <strain evidence="1">K</strain>
    </source>
</reference>
<dbReference type="EMBL" id="MLAK01001126">
    <property type="protein sequence ID" value="OHS97251.1"/>
    <property type="molecule type" value="Genomic_DNA"/>
</dbReference>
<evidence type="ECO:0000313" key="2">
    <source>
        <dbReference type="Proteomes" id="UP000179807"/>
    </source>
</evidence>
<sequence>MSLLDLDPSKIMQRHASNEALNQDKSANHPDINSIITSAPIDPSISQPIPVQVPDLHPSPEAYSSFPNVPPGFYNGPPGYTNQCPPPKSTNESLPVSSINHFQIAQKENATNNLNLPNHPPFSRNNALSPNGYNTNYEPGNTVHDFDNHPDDIKSFVHHPKPDVSGYRKLEPVSLAVSFSQVISNRKNDIENNLNSEILLCEQKINDFREKIAHKNSEIELMLSNLSEKVSECVKSRQIAGSKDDEFEKVLDSRSTEKILDFLRNTTPENLFSPENEITLDSMVNLLKYLCKIYKTEKEVAFLWTTAILNQIQPDSQFEQAQNKPVFLEVNRIMGKEESNESKTINELLNKKIQI</sequence>
<dbReference type="GeneID" id="94829606"/>
<comment type="caution">
    <text evidence="1">The sequence shown here is derived from an EMBL/GenBank/DDBJ whole genome shotgun (WGS) entry which is preliminary data.</text>
</comment>
<name>A0A1J4JI39_9EUKA</name>
<dbReference type="Proteomes" id="UP000179807">
    <property type="component" value="Unassembled WGS sequence"/>
</dbReference>
<dbReference type="RefSeq" id="XP_068350388.1">
    <property type="nucleotide sequence ID" value="XM_068494902.1"/>
</dbReference>
<accession>A0A1J4JI39</accession>
<keyword evidence="2" id="KW-1185">Reference proteome</keyword>
<evidence type="ECO:0000313" key="1">
    <source>
        <dbReference type="EMBL" id="OHS97251.1"/>
    </source>
</evidence>
<protein>
    <submittedName>
        <fullName evidence="1">Uncharacterized protein</fullName>
    </submittedName>
</protein>
<organism evidence="1 2">
    <name type="scientific">Tritrichomonas foetus</name>
    <dbReference type="NCBI Taxonomy" id="1144522"/>
    <lineage>
        <taxon>Eukaryota</taxon>
        <taxon>Metamonada</taxon>
        <taxon>Parabasalia</taxon>
        <taxon>Tritrichomonadida</taxon>
        <taxon>Tritrichomonadidae</taxon>
        <taxon>Tritrichomonas</taxon>
    </lineage>
</organism>
<proteinExistence type="predicted"/>
<gene>
    <name evidence="1" type="ORF">TRFO_09500</name>
</gene>